<reference evidence="2 3" key="1">
    <citation type="submission" date="2019-09" db="EMBL/GenBank/DDBJ databases">
        <title>Gimesia benthica sp. nov., a novel bacterium isolated from deep-sea water of the Northwest Indian Ocean.</title>
        <authorList>
            <person name="Dai X."/>
        </authorList>
    </citation>
    <scope>NUCLEOTIDE SEQUENCE [LARGE SCALE GENOMIC DNA]</scope>
    <source>
        <strain evidence="2 3">E7</strain>
    </source>
</reference>
<sequence>MLSYRNRSSRFWVYCGDPGHPYSVYDFTPNRERAGPQAFLEHFRGYLQADAYAGYEELYRSGRIHQVLCWAHARRKSYDARTV</sequence>
<dbReference type="InterPro" id="IPR004291">
    <property type="entry name" value="Transposase_IS66_central"/>
</dbReference>
<dbReference type="Proteomes" id="UP000427281">
    <property type="component" value="Chromosome"/>
</dbReference>
<protein>
    <submittedName>
        <fullName evidence="2">Transposase</fullName>
    </submittedName>
</protein>
<dbReference type="PANTHER" id="PTHR33678">
    <property type="entry name" value="BLL1576 PROTEIN"/>
    <property type="match status" value="1"/>
</dbReference>
<dbReference type="KEGG" id="gim:F1728_19260"/>
<gene>
    <name evidence="2" type="ORF">F1728_19260</name>
</gene>
<proteinExistence type="predicted"/>
<name>A0A6I6AHI0_9PLAN</name>
<evidence type="ECO:0000313" key="2">
    <source>
        <dbReference type="EMBL" id="QGQ24695.1"/>
    </source>
</evidence>
<evidence type="ECO:0000259" key="1">
    <source>
        <dbReference type="Pfam" id="PF03050"/>
    </source>
</evidence>
<feature type="domain" description="Transposase IS66 central" evidence="1">
    <location>
        <begin position="6"/>
        <end position="81"/>
    </location>
</feature>
<organism evidence="2 3">
    <name type="scientific">Gimesia benthica</name>
    <dbReference type="NCBI Taxonomy" id="2608982"/>
    <lineage>
        <taxon>Bacteria</taxon>
        <taxon>Pseudomonadati</taxon>
        <taxon>Planctomycetota</taxon>
        <taxon>Planctomycetia</taxon>
        <taxon>Planctomycetales</taxon>
        <taxon>Planctomycetaceae</taxon>
        <taxon>Gimesia</taxon>
    </lineage>
</organism>
<dbReference type="InterPro" id="IPR052344">
    <property type="entry name" value="Transposase-related"/>
</dbReference>
<accession>A0A6I6AHI0</accession>
<dbReference type="RefSeq" id="WP_145043810.1">
    <property type="nucleotide sequence ID" value="NZ_CP043930.1"/>
</dbReference>
<evidence type="ECO:0000313" key="3">
    <source>
        <dbReference type="Proteomes" id="UP000427281"/>
    </source>
</evidence>
<keyword evidence="3" id="KW-1185">Reference proteome</keyword>
<dbReference type="EMBL" id="CP043930">
    <property type="protein sequence ID" value="QGQ24695.1"/>
    <property type="molecule type" value="Genomic_DNA"/>
</dbReference>
<dbReference type="AlphaFoldDB" id="A0A6I6AHI0"/>
<dbReference type="PANTHER" id="PTHR33678:SF1">
    <property type="entry name" value="BLL1576 PROTEIN"/>
    <property type="match status" value="1"/>
</dbReference>
<dbReference type="Pfam" id="PF03050">
    <property type="entry name" value="DDE_Tnp_IS66"/>
    <property type="match status" value="1"/>
</dbReference>